<evidence type="ECO:0000256" key="1">
    <source>
        <dbReference type="ARBA" id="ARBA00022729"/>
    </source>
</evidence>
<dbReference type="CDD" id="cd04486">
    <property type="entry name" value="YhcR_OBF_like"/>
    <property type="match status" value="1"/>
</dbReference>
<dbReference type="SUPFAM" id="SSF55816">
    <property type="entry name" value="5'-nucleotidase (syn. UDP-sugar hydrolase), C-terminal domain"/>
    <property type="match status" value="1"/>
</dbReference>
<dbReference type="Gene3D" id="3.60.21.10">
    <property type="match status" value="1"/>
</dbReference>
<dbReference type="Pfam" id="PF02872">
    <property type="entry name" value="5_nucleotid_C"/>
    <property type="match status" value="1"/>
</dbReference>
<dbReference type="InterPro" id="IPR036691">
    <property type="entry name" value="Endo/exonu/phosph_ase_sf"/>
</dbReference>
<evidence type="ECO:0000256" key="2">
    <source>
        <dbReference type="SAM" id="MobiDB-lite"/>
    </source>
</evidence>
<dbReference type="Pfam" id="PF03372">
    <property type="entry name" value="Exo_endo_phos"/>
    <property type="match status" value="1"/>
</dbReference>
<dbReference type="InterPro" id="IPR036907">
    <property type="entry name" value="5'-Nucleotdase_C_sf"/>
</dbReference>
<dbReference type="InterPro" id="IPR004843">
    <property type="entry name" value="Calcineurin-like_PHP"/>
</dbReference>
<dbReference type="PRINTS" id="PR01607">
    <property type="entry name" value="APYRASEFAMLY"/>
</dbReference>
<keyword evidence="1" id="KW-0732">Signal</keyword>
<dbReference type="NCBIfam" id="NF033681">
    <property type="entry name" value="ExeM_NucH_DNase"/>
    <property type="match status" value="1"/>
</dbReference>
<dbReference type="GO" id="GO:0009166">
    <property type="term" value="P:nucleotide catabolic process"/>
    <property type="evidence" value="ECO:0007669"/>
    <property type="project" value="InterPro"/>
</dbReference>
<dbReference type="InterPro" id="IPR006179">
    <property type="entry name" value="5_nucleotidase/apyrase"/>
</dbReference>
<dbReference type="InterPro" id="IPR001322">
    <property type="entry name" value="Lamin_tail_dom"/>
</dbReference>
<feature type="domain" description="LTD" evidence="3">
    <location>
        <begin position="26"/>
        <end position="167"/>
    </location>
</feature>
<dbReference type="InterPro" id="IPR029052">
    <property type="entry name" value="Metallo-depent_PP-like"/>
</dbReference>
<dbReference type="InterPro" id="IPR013783">
    <property type="entry name" value="Ig-like_fold"/>
</dbReference>
<dbReference type="Pfam" id="PF16640">
    <property type="entry name" value="Big_3_5"/>
    <property type="match status" value="1"/>
</dbReference>
<dbReference type="SUPFAM" id="SSF56300">
    <property type="entry name" value="Metallo-dependent phosphatases"/>
    <property type="match status" value="1"/>
</dbReference>
<dbReference type="EMBL" id="CAFBMW010000012">
    <property type="protein sequence ID" value="CAB4938203.1"/>
    <property type="molecule type" value="Genomic_DNA"/>
</dbReference>
<name>A0A6J7J4D0_9ZZZZ</name>
<dbReference type="InterPro" id="IPR005135">
    <property type="entry name" value="Endo/exonuclease/phosphatase"/>
</dbReference>
<dbReference type="Gene3D" id="3.60.10.10">
    <property type="entry name" value="Endonuclease/exonuclease/phosphatase"/>
    <property type="match status" value="1"/>
</dbReference>
<protein>
    <submittedName>
        <fullName evidence="4">Unannotated protein</fullName>
    </submittedName>
</protein>
<dbReference type="PANTHER" id="PTHR42834:SF1">
    <property type="entry name" value="ENDONUCLEASE_EXONUCLEASE_PHOSPHATASE FAMILY PROTEIN (AFU_ORTHOLOGUE AFUA_3G09210)"/>
    <property type="match status" value="1"/>
</dbReference>
<gene>
    <name evidence="4" type="ORF">UFOPK3662_01690</name>
</gene>
<feature type="compositionally biased region" description="Polar residues" evidence="2">
    <location>
        <begin position="205"/>
        <end position="214"/>
    </location>
</feature>
<dbReference type="Gene3D" id="2.60.40.10">
    <property type="entry name" value="Immunoglobulins"/>
    <property type="match status" value="2"/>
</dbReference>
<dbReference type="GO" id="GO:0016787">
    <property type="term" value="F:hydrolase activity"/>
    <property type="evidence" value="ECO:0007669"/>
    <property type="project" value="InterPro"/>
</dbReference>
<dbReference type="SUPFAM" id="SSF49313">
    <property type="entry name" value="Cadherin-like"/>
    <property type="match status" value="1"/>
</dbReference>
<proteinExistence type="predicted"/>
<evidence type="ECO:0000313" key="4">
    <source>
        <dbReference type="EMBL" id="CAB4938203.1"/>
    </source>
</evidence>
<dbReference type="InterPro" id="IPR015919">
    <property type="entry name" value="Cadherin-like_sf"/>
</dbReference>
<dbReference type="Pfam" id="PF00149">
    <property type="entry name" value="Metallophos"/>
    <property type="match status" value="1"/>
</dbReference>
<dbReference type="CDD" id="cd10283">
    <property type="entry name" value="MnuA_DNase1-like"/>
    <property type="match status" value="1"/>
</dbReference>
<dbReference type="GO" id="GO:0005509">
    <property type="term" value="F:calcium ion binding"/>
    <property type="evidence" value="ECO:0007669"/>
    <property type="project" value="InterPro"/>
</dbReference>
<accession>A0A6J7J4D0</accession>
<evidence type="ECO:0000259" key="3">
    <source>
        <dbReference type="PROSITE" id="PS51841"/>
    </source>
</evidence>
<dbReference type="SUPFAM" id="SSF56219">
    <property type="entry name" value="DNase I-like"/>
    <property type="match status" value="1"/>
</dbReference>
<reference evidence="4" key="1">
    <citation type="submission" date="2020-05" db="EMBL/GenBank/DDBJ databases">
        <authorList>
            <person name="Chiriac C."/>
            <person name="Salcher M."/>
            <person name="Ghai R."/>
            <person name="Kavagutti S V."/>
        </authorList>
    </citation>
    <scope>NUCLEOTIDE SEQUENCE</scope>
</reference>
<dbReference type="GO" id="GO:0016020">
    <property type="term" value="C:membrane"/>
    <property type="evidence" value="ECO:0007669"/>
    <property type="project" value="InterPro"/>
</dbReference>
<dbReference type="InterPro" id="IPR032109">
    <property type="entry name" value="Big_3_5"/>
</dbReference>
<dbReference type="PANTHER" id="PTHR42834">
    <property type="entry name" value="ENDONUCLEASE/EXONUCLEASE/PHOSPHATASE FAMILY PROTEIN (AFU_ORTHOLOGUE AFUA_3G09210)"/>
    <property type="match status" value="1"/>
</dbReference>
<dbReference type="InterPro" id="IPR047971">
    <property type="entry name" value="ExeM-like"/>
</dbReference>
<sequence length="1762" mass="181227">MRTPALPSPRRIAAGAGLALLAAGLTPIAAPASAASTGLIITEFYGNGGNSGANYNADFVELFNPTAGSISLTGKSIQYRSATGTGAGGAVALSGAVPAGEHYLIQVQAAGANGVALPVAPDLVTSNLNAGGTNGLVYLADTTSPLTLPTASVVNNPQVIDLLGFGTSNTFEVAAAAAGSATTSYRRTVENTDGDNNSADFTVGAQTPENSGVSTGPLEATSPGAKSGQVGVAITPFTLAATGGTSPYTWTATGLPAGVTVATNGAVSGTPTADGTFNVTATATDSATPTAATDDVTFTLTVSPAASTVPIAQIQGTGTTTPVAGEGVKTQGVVTAAFPTGGLNGFYIQTPGADTPDASDAIFVYGGPSGFTTYPAVGDSVEVSGQAAEFGGATQIVANDAGVTDVADLGTVTPKTTIPGTTCALPGATCETLATLAPAREAMEGELLKPTADFTVTDSYDGSPFWAGNSFSSGMFGEIGLAAETDEPLVTPTELYDAQTEQALIAQRTAYNNARRIVLDDGSSANYAVTGANTGQAFPWMTATHAVRVGAAVTFPEPVIFTEGFNTWRLLPTTRVVGEPSATQPQIEQTRAQNTAPQDVGGDIKLATFNVLNFFPTTGDEFVALGGGRSCTFYNDRAGNPITVNSCNPDGPRGAANTANLVRQQDKIVAAIKGSGAHIVSLEELENSAKFGKNRDFAIGKLVDALNVGTPGKWAFVPSPTGADLPPLADEDVIRTGFIYQPAIAKTVGTSKILVGNAAFGNAREPLAQAFKRVGTPNTEAFAVIVNHFKSKGSGVNDGTGQGNANPDRVAQAEALVTFADEFKTARQISRVFLAGDFNSYSEEDPIQVLNAAGYANLESSTNPDEESYNFDGQVGSLDHVLANTAALADVEDVDLWDINAGESVYYEYGRFNSNATNLYTPSPFRSSDHNPEIVGINTSAPTTTDVQVIGSNDYHGRLAAGPRLAAYVKAARGANPNTVFAAAGDLVGATTFESFIQKDKPTIDVMNEAGLDVSAVGNHEFDAGFEDLTDRIMAPYDATTNPDGGAEWQYLGANVKFKADGSDALEGTWIRDFGAVEVGFVGVVTEDLPSLVAAEGIADIEATDIVDATNEAATELKDAGADVVVLLVHEGAGGTSFESATKPGTVFGDIVNGVSPDVDAIVSGHTHLAYNHSVPVPAWATEGRAVTERPVVSAGQYGENLNKLVFTVDNATGEVQAKTQEIVPFASFPTTGDAATQAIVTDANAKAAVLGAQPLGKIEAGFSRAKFVGGAENRGGESTLNNLVAEVQRWSTDTDIAFMNPGGLRADMPGSGTDYPRTVTYKNAADVQPFANTLVKMGLKGSSIKKLLEQQWQRLPNGTVPSRPFLKLGVSDGFEYTYDPTRAEGDRITGMWLDGVAIDADTTYQVGANAFLASGTGDNFYAFSEAIDKRDSGKVDLAAMVDYMATFATDADPLGVDYSQRAVGVAGLAAEYAPGEMVTVNLTSLAMTGVGDVQDTEVEAMFNGQPVGDFTVDNTANAAGDANSNDEAGRATVSFTVPAVASSGTYDLVVTGTATGTSTTIRVPVKVPTAPEPVKADTTVTGTAGPFAYGTAGSVTVNVAPAAATGTVAVSLGNDVVGSVVLGSGQGTITLPAKSLPVGTHVLTLTYSGDTAHKPSTGSVTVTVVKAEATVKAKVKPKRIKVDKTRARIVVAVDAEGFVPTGRVKVLVAGKTYRAKLVDGKAVIKLKAFKKARTYKAKVSYLGDDTTESDRTTVKIKVKRR</sequence>
<organism evidence="4">
    <name type="scientific">freshwater metagenome</name>
    <dbReference type="NCBI Taxonomy" id="449393"/>
    <lineage>
        <taxon>unclassified sequences</taxon>
        <taxon>metagenomes</taxon>
        <taxon>ecological metagenomes</taxon>
    </lineage>
</organism>
<dbReference type="InterPro" id="IPR008334">
    <property type="entry name" value="5'-Nucleotdase_C"/>
</dbReference>
<feature type="region of interest" description="Disordered" evidence="2">
    <location>
        <begin position="205"/>
        <end position="227"/>
    </location>
</feature>
<dbReference type="PROSITE" id="PS51841">
    <property type="entry name" value="LTD"/>
    <property type="match status" value="1"/>
</dbReference>
<dbReference type="Gene3D" id="3.90.780.10">
    <property type="entry name" value="5'-Nucleotidase, C-terminal domain"/>
    <property type="match status" value="1"/>
</dbReference>